<dbReference type="PANTHER" id="PTHR40043">
    <property type="entry name" value="UPF0719 INNER MEMBRANE PROTEIN YJFL"/>
    <property type="match status" value="1"/>
</dbReference>
<keyword evidence="5 7" id="KW-1133">Transmembrane helix</keyword>
<comment type="similarity">
    <text evidence="2">Belongs to the UPF0719 family.</text>
</comment>
<dbReference type="InterPro" id="IPR007140">
    <property type="entry name" value="DUF350"/>
</dbReference>
<feature type="transmembrane region" description="Helical" evidence="7">
    <location>
        <begin position="110"/>
        <end position="129"/>
    </location>
</feature>
<evidence type="ECO:0000256" key="5">
    <source>
        <dbReference type="ARBA" id="ARBA00022989"/>
    </source>
</evidence>
<evidence type="ECO:0000313" key="8">
    <source>
        <dbReference type="EMBL" id="CAA9261663.1"/>
    </source>
</evidence>
<reference evidence="8" key="1">
    <citation type="submission" date="2020-02" db="EMBL/GenBank/DDBJ databases">
        <authorList>
            <person name="Meier V. D."/>
        </authorList>
    </citation>
    <scope>NUCLEOTIDE SEQUENCE</scope>
    <source>
        <strain evidence="8">AVDCRST_MAG08</strain>
    </source>
</reference>
<organism evidence="8">
    <name type="scientific">uncultured Acetobacteraceae bacterium</name>
    <dbReference type="NCBI Taxonomy" id="169975"/>
    <lineage>
        <taxon>Bacteria</taxon>
        <taxon>Pseudomonadati</taxon>
        <taxon>Pseudomonadota</taxon>
        <taxon>Alphaproteobacteria</taxon>
        <taxon>Acetobacterales</taxon>
        <taxon>Acetobacteraceae</taxon>
        <taxon>environmental samples</taxon>
    </lineage>
</organism>
<dbReference type="PANTHER" id="PTHR40043:SF1">
    <property type="entry name" value="UPF0719 INNER MEMBRANE PROTEIN YJFL"/>
    <property type="match status" value="1"/>
</dbReference>
<protein>
    <recommendedName>
        <fullName evidence="9">Membrane protein with DUF350 domain</fullName>
    </recommendedName>
</protein>
<dbReference type="EMBL" id="CADCTG010000201">
    <property type="protein sequence ID" value="CAA9261663.1"/>
    <property type="molecule type" value="Genomic_DNA"/>
</dbReference>
<evidence type="ECO:0000256" key="3">
    <source>
        <dbReference type="ARBA" id="ARBA00022475"/>
    </source>
</evidence>
<evidence type="ECO:0000256" key="1">
    <source>
        <dbReference type="ARBA" id="ARBA00004651"/>
    </source>
</evidence>
<evidence type="ECO:0000256" key="6">
    <source>
        <dbReference type="ARBA" id="ARBA00023136"/>
    </source>
</evidence>
<evidence type="ECO:0008006" key="9">
    <source>
        <dbReference type="Google" id="ProtNLM"/>
    </source>
</evidence>
<proteinExistence type="inferred from homology"/>
<name>A0A6J4ITI0_9PROT</name>
<feature type="transmembrane region" description="Helical" evidence="7">
    <location>
        <begin position="76"/>
        <end position="98"/>
    </location>
</feature>
<keyword evidence="4 7" id="KW-0812">Transmembrane</keyword>
<evidence type="ECO:0000256" key="2">
    <source>
        <dbReference type="ARBA" id="ARBA00005779"/>
    </source>
</evidence>
<comment type="subcellular location">
    <subcellularLocation>
        <location evidence="1">Cell membrane</location>
        <topology evidence="1">Multi-pass membrane protein</topology>
    </subcellularLocation>
</comment>
<dbReference type="Pfam" id="PF03994">
    <property type="entry name" value="DUF350"/>
    <property type="match status" value="1"/>
</dbReference>
<keyword evidence="6 7" id="KW-0472">Membrane</keyword>
<feature type="transmembrane region" description="Helical" evidence="7">
    <location>
        <begin position="48"/>
        <end position="70"/>
    </location>
</feature>
<evidence type="ECO:0000256" key="4">
    <source>
        <dbReference type="ARBA" id="ARBA00022692"/>
    </source>
</evidence>
<feature type="transmembrane region" description="Helical" evidence="7">
    <location>
        <begin position="6"/>
        <end position="28"/>
    </location>
</feature>
<dbReference type="GO" id="GO:0005886">
    <property type="term" value="C:plasma membrane"/>
    <property type="evidence" value="ECO:0007669"/>
    <property type="project" value="UniProtKB-SubCell"/>
</dbReference>
<accession>A0A6J4ITI0</accession>
<sequence>MTSLAALPGFLSHFLAGLALLGAALMLYARFTPHDEVALVRAGNPAAAVSLGGAVIGFALPIGAAIAQSVNLLDAVAWAVVALGAQLAAFAASARFLLPGWRASMERGETGCAALMAAIAVAVGVLNAACLTP</sequence>
<gene>
    <name evidence="8" type="ORF">AVDCRST_MAG08-2711</name>
</gene>
<keyword evidence="3" id="KW-1003">Cell membrane</keyword>
<dbReference type="AlphaFoldDB" id="A0A6J4ITI0"/>
<evidence type="ECO:0000256" key="7">
    <source>
        <dbReference type="SAM" id="Phobius"/>
    </source>
</evidence>